<accession>A0AAD0YNE7</accession>
<keyword evidence="2" id="KW-1185">Reference proteome</keyword>
<proteinExistence type="predicted"/>
<evidence type="ECO:0000313" key="1">
    <source>
        <dbReference type="EMBL" id="AZA91764.1"/>
    </source>
</evidence>
<reference evidence="1 2" key="1">
    <citation type="submission" date="2018-11" db="EMBL/GenBank/DDBJ databases">
        <title>Proposal to divide the Flavobacteriaceae and reorganize its genera based on Amino Acid Identity values calculated from whole genome sequences.</title>
        <authorList>
            <person name="Nicholson A.C."/>
            <person name="Gulvik C.A."/>
            <person name="Whitney A.M."/>
            <person name="Humrighouse B.W."/>
            <person name="Bell M."/>
            <person name="Holmes B."/>
            <person name="Steigerwalt A.G."/>
            <person name="Villarma A."/>
            <person name="Sheth M."/>
            <person name="Batra D."/>
            <person name="Pryor J."/>
            <person name="Bernardet J.-F."/>
            <person name="Hugo C."/>
            <person name="Kampfer P."/>
            <person name="Newman J."/>
            <person name="McQuiston J.R."/>
        </authorList>
    </citation>
    <scope>NUCLEOTIDE SEQUENCE [LARGE SCALE GENOMIC DNA]</scope>
    <source>
        <strain evidence="1 2">G0041</strain>
    </source>
</reference>
<sequence length="122" mass="14004">MEFYGDSSKLDFKDYGELTLFLVSDDVFIKDVSGNLIGEFNFKELDYSKGFKLTHAYSDKYEKKFKRKGLGKAAIEYFKSSKGVDVYVSLNYEPQYDGSQLTGEGEIFVKRMIEKGVLLELN</sequence>
<name>A0AAD0YNE7_CHRNA</name>
<dbReference type="EMBL" id="CP033923">
    <property type="protein sequence ID" value="AZA91764.1"/>
    <property type="molecule type" value="Genomic_DNA"/>
</dbReference>
<protein>
    <submittedName>
        <fullName evidence="1">Uncharacterized protein</fullName>
    </submittedName>
</protein>
<dbReference type="RefSeq" id="WP_123858510.1">
    <property type="nucleotide sequence ID" value="NZ_CP033923.1"/>
</dbReference>
<organism evidence="1 2">
    <name type="scientific">Chryseobacterium nakagawai</name>
    <dbReference type="NCBI Taxonomy" id="1241982"/>
    <lineage>
        <taxon>Bacteria</taxon>
        <taxon>Pseudomonadati</taxon>
        <taxon>Bacteroidota</taxon>
        <taxon>Flavobacteriia</taxon>
        <taxon>Flavobacteriales</taxon>
        <taxon>Weeksellaceae</taxon>
        <taxon>Chryseobacterium group</taxon>
        <taxon>Chryseobacterium</taxon>
    </lineage>
</organism>
<gene>
    <name evidence="1" type="ORF">EG343_14640</name>
</gene>
<dbReference type="KEGG" id="cnk:EG343_14640"/>
<dbReference type="Proteomes" id="UP000278288">
    <property type="component" value="Chromosome"/>
</dbReference>
<dbReference type="AlphaFoldDB" id="A0AAD0YNE7"/>
<evidence type="ECO:0000313" key="2">
    <source>
        <dbReference type="Proteomes" id="UP000278288"/>
    </source>
</evidence>